<name>A0A1A7NPI6_9PAST</name>
<dbReference type="OrthoDB" id="2833825at2"/>
<protein>
    <submittedName>
        <fullName evidence="1">Uncharacterized protein</fullName>
    </submittedName>
</protein>
<dbReference type="AlphaFoldDB" id="A0A1A7NPI6"/>
<sequence>MLIQSNDIKNVFTSFCDEASEPYHRYYSFDLCYSHFRNSKLENEINIEQSCFVLWSYLGSWGMLRGSGYLLKTKNPLFLKELVEWIYCQDNKIWEIDVEDYNNPKKVDIILEIYQTVCDKITDGEKQPTKTLVTKIILGVFGILPAFDSFFCKTFGFSSSKVTKRNLIEIYDFYLKNKQVIDELQKQCFVRDSNHNLTNWHYTKAKIIDMYGFQKERNSRKRL</sequence>
<reference evidence="1 2" key="1">
    <citation type="submission" date="2014-11" db="EMBL/GenBank/DDBJ databases">
        <title>Pan-genome of Gallibacterium spp.</title>
        <authorList>
            <person name="Kudirkiene E."/>
            <person name="Bojesen A.M."/>
        </authorList>
    </citation>
    <scope>NUCLEOTIDE SEQUENCE [LARGE SCALE GENOMIC DNA]</scope>
    <source>
        <strain evidence="1 2">F151</strain>
    </source>
</reference>
<dbReference type="Proteomes" id="UP000243558">
    <property type="component" value="Unassembled WGS sequence"/>
</dbReference>
<dbReference type="RefSeq" id="WP_065239792.1">
    <property type="nucleotide sequence ID" value="NZ_JTJM01000046.1"/>
</dbReference>
<keyword evidence="2" id="KW-1185">Reference proteome</keyword>
<comment type="caution">
    <text evidence="1">The sequence shown here is derived from an EMBL/GenBank/DDBJ whole genome shotgun (WGS) entry which is preliminary data.</text>
</comment>
<proteinExistence type="predicted"/>
<organism evidence="1 2">
    <name type="scientific">Gallibacterium genomosp. 3</name>
    <dbReference type="NCBI Taxonomy" id="505345"/>
    <lineage>
        <taxon>Bacteria</taxon>
        <taxon>Pseudomonadati</taxon>
        <taxon>Pseudomonadota</taxon>
        <taxon>Gammaproteobacteria</taxon>
        <taxon>Pasteurellales</taxon>
        <taxon>Pasteurellaceae</taxon>
        <taxon>Gallibacterium</taxon>
    </lineage>
</organism>
<accession>A0A1A7NPI6</accession>
<dbReference type="EMBL" id="JTJM01000046">
    <property type="protein sequence ID" value="OBW90954.1"/>
    <property type="molecule type" value="Genomic_DNA"/>
</dbReference>
<gene>
    <name evidence="1" type="ORF">QV01_09180</name>
</gene>
<evidence type="ECO:0000313" key="2">
    <source>
        <dbReference type="Proteomes" id="UP000243558"/>
    </source>
</evidence>
<evidence type="ECO:0000313" key="1">
    <source>
        <dbReference type="EMBL" id="OBW90954.1"/>
    </source>
</evidence>